<reference evidence="5" key="1">
    <citation type="submission" date="2017-05" db="EMBL/GenBank/DDBJ databases">
        <title>Complete and WGS of Bordetella genogroups.</title>
        <authorList>
            <person name="Spilker T."/>
            <person name="Lipuma J."/>
        </authorList>
    </citation>
    <scope>NUCLEOTIDE SEQUENCE [LARGE SCALE GENOMIC DNA]</scope>
    <source>
        <strain evidence="5">AU6712</strain>
    </source>
</reference>
<dbReference type="InterPro" id="IPR032623">
    <property type="entry name" value="FecR_N"/>
</dbReference>
<accession>A0A261VT68</accession>
<evidence type="ECO:0000313" key="4">
    <source>
        <dbReference type="EMBL" id="OZI77296.1"/>
    </source>
</evidence>
<comment type="caution">
    <text evidence="4">The sequence shown here is derived from an EMBL/GenBank/DDBJ whole genome shotgun (WGS) entry which is preliminary data.</text>
</comment>
<dbReference type="InterPro" id="IPR012373">
    <property type="entry name" value="Ferrdict_sens_TM"/>
</dbReference>
<name>A0A261VT68_9BORD</name>
<sequence length="335" mass="36740">MPDALPIAPSRTPAPEVTAENLRQAAEWYATLGGSTVSEPERSAWRAWLDQSPAHARAWQFVESVSRKFGPLRDGGAASTLAGVQAARRTLATRRRVVSSLAAVLGLGSAAWLAWRLTPLPTRLAAWRADYATHTGERREIVLPDGTRLWLNTDTAVQVDEQPTLRRLVLLAGEILVETAADPAHRPFYVDTRSARLQALGTRFSVRLTETQDRLDVFDGAVEVVTRSGERRRIDTGQAAWFDAASLRPIAHADPVRAAWSKGIVPADDMSLGALLAELGRYRHGYISVAPEVADLKVMGVFPTDDTDRALAMLAATLPIRVHRPLPWWVTVQGR</sequence>
<dbReference type="InterPro" id="IPR006860">
    <property type="entry name" value="FecR"/>
</dbReference>
<dbReference type="Pfam" id="PF04773">
    <property type="entry name" value="FecR"/>
    <property type="match status" value="1"/>
</dbReference>
<evidence type="ECO:0000259" key="2">
    <source>
        <dbReference type="Pfam" id="PF04773"/>
    </source>
</evidence>
<keyword evidence="1" id="KW-1133">Transmembrane helix</keyword>
<protein>
    <recommendedName>
        <fullName evidence="6">Iron dicitrate transport regulator FecR</fullName>
    </recommendedName>
</protein>
<evidence type="ECO:0008006" key="6">
    <source>
        <dbReference type="Google" id="ProtNLM"/>
    </source>
</evidence>
<dbReference type="GO" id="GO:0016989">
    <property type="term" value="F:sigma factor antagonist activity"/>
    <property type="evidence" value="ECO:0007669"/>
    <property type="project" value="TreeGrafter"/>
</dbReference>
<keyword evidence="1" id="KW-0812">Transmembrane</keyword>
<dbReference type="Pfam" id="PF16220">
    <property type="entry name" value="DUF4880"/>
    <property type="match status" value="1"/>
</dbReference>
<keyword evidence="1" id="KW-0472">Membrane</keyword>
<dbReference type="OrthoDB" id="1100567at2"/>
<dbReference type="PANTHER" id="PTHR30273">
    <property type="entry name" value="PERIPLASMIC SIGNAL SENSOR AND SIGMA FACTOR ACTIVATOR FECR-RELATED"/>
    <property type="match status" value="1"/>
</dbReference>
<gene>
    <name evidence="4" type="ORF">CAL22_01730</name>
</gene>
<evidence type="ECO:0000313" key="5">
    <source>
        <dbReference type="Proteomes" id="UP000216429"/>
    </source>
</evidence>
<dbReference type="PIRSF" id="PIRSF018266">
    <property type="entry name" value="FecR"/>
    <property type="match status" value="1"/>
</dbReference>
<keyword evidence="5" id="KW-1185">Reference proteome</keyword>
<feature type="domain" description="FecR protein" evidence="2">
    <location>
        <begin position="130"/>
        <end position="223"/>
    </location>
</feature>
<dbReference type="Gene3D" id="2.60.120.1440">
    <property type="match status" value="1"/>
</dbReference>
<dbReference type="RefSeq" id="WP_094809801.1">
    <property type="nucleotide sequence ID" value="NZ_NEVU01000001.1"/>
</dbReference>
<dbReference type="AlphaFoldDB" id="A0A261VT68"/>
<evidence type="ECO:0000256" key="1">
    <source>
        <dbReference type="SAM" id="Phobius"/>
    </source>
</evidence>
<evidence type="ECO:0000259" key="3">
    <source>
        <dbReference type="Pfam" id="PF16220"/>
    </source>
</evidence>
<organism evidence="4 5">
    <name type="scientific">Bordetella genomosp. 12</name>
    <dbReference type="NCBI Taxonomy" id="463035"/>
    <lineage>
        <taxon>Bacteria</taxon>
        <taxon>Pseudomonadati</taxon>
        <taxon>Pseudomonadota</taxon>
        <taxon>Betaproteobacteria</taxon>
        <taxon>Burkholderiales</taxon>
        <taxon>Alcaligenaceae</taxon>
        <taxon>Bordetella</taxon>
    </lineage>
</organism>
<proteinExistence type="predicted"/>
<feature type="domain" description="FecR N-terminal" evidence="3">
    <location>
        <begin position="23"/>
        <end position="64"/>
    </location>
</feature>
<dbReference type="PANTHER" id="PTHR30273:SF2">
    <property type="entry name" value="PROTEIN FECR"/>
    <property type="match status" value="1"/>
</dbReference>
<feature type="transmembrane region" description="Helical" evidence="1">
    <location>
        <begin position="97"/>
        <end position="115"/>
    </location>
</feature>
<dbReference type="Proteomes" id="UP000216429">
    <property type="component" value="Unassembled WGS sequence"/>
</dbReference>
<dbReference type="EMBL" id="NEVU01000001">
    <property type="protein sequence ID" value="OZI77296.1"/>
    <property type="molecule type" value="Genomic_DNA"/>
</dbReference>